<dbReference type="SUPFAM" id="SSF51011">
    <property type="entry name" value="Glycosyl hydrolase domain"/>
    <property type="match status" value="1"/>
</dbReference>
<dbReference type="EC" id="2.4.1.18" evidence="4"/>
<evidence type="ECO:0000256" key="8">
    <source>
        <dbReference type="PIRSR" id="PIRSR000463-1"/>
    </source>
</evidence>
<evidence type="ECO:0000259" key="9">
    <source>
        <dbReference type="SMART" id="SM00642"/>
    </source>
</evidence>
<dbReference type="PANTHER" id="PTHR43651">
    <property type="entry name" value="1,4-ALPHA-GLUCAN-BRANCHING ENZYME"/>
    <property type="match status" value="1"/>
</dbReference>
<dbReference type="GO" id="GO:0004553">
    <property type="term" value="F:hydrolase activity, hydrolyzing O-glycosyl compounds"/>
    <property type="evidence" value="ECO:0007669"/>
    <property type="project" value="InterPro"/>
</dbReference>
<dbReference type="InterPro" id="IPR013780">
    <property type="entry name" value="Glyco_hydro_b"/>
</dbReference>
<feature type="active site" description="Proton donor" evidence="8">
    <location>
        <position position="389"/>
    </location>
</feature>
<dbReference type="Pfam" id="PF02922">
    <property type="entry name" value="CBM_48"/>
    <property type="match status" value="1"/>
</dbReference>
<evidence type="ECO:0000256" key="6">
    <source>
        <dbReference type="ARBA" id="ARBA00022679"/>
    </source>
</evidence>
<keyword evidence="6" id="KW-0808">Transferase</keyword>
<keyword evidence="5" id="KW-0328">Glycosyltransferase</keyword>
<dbReference type="Proteomes" id="UP000248798">
    <property type="component" value="Unassembled WGS sequence"/>
</dbReference>
<dbReference type="SUPFAM" id="SSF81296">
    <property type="entry name" value="E set domains"/>
    <property type="match status" value="1"/>
</dbReference>
<dbReference type="InterPro" id="IPR017853">
    <property type="entry name" value="GH"/>
</dbReference>
<evidence type="ECO:0000256" key="3">
    <source>
        <dbReference type="ARBA" id="ARBA00009000"/>
    </source>
</evidence>
<dbReference type="InterPro" id="IPR006047">
    <property type="entry name" value="GH13_cat_dom"/>
</dbReference>
<dbReference type="GO" id="GO:0003844">
    <property type="term" value="F:1,4-alpha-glucan branching enzyme activity"/>
    <property type="evidence" value="ECO:0007669"/>
    <property type="project" value="UniProtKB-EC"/>
</dbReference>
<evidence type="ECO:0000313" key="10">
    <source>
        <dbReference type="EMBL" id="QBH14205.1"/>
    </source>
</evidence>
<keyword evidence="13" id="KW-1185">Reference proteome</keyword>
<dbReference type="EMBL" id="CP036313">
    <property type="protein sequence ID" value="QBH14205.1"/>
    <property type="molecule type" value="Genomic_DNA"/>
</dbReference>
<evidence type="ECO:0000256" key="1">
    <source>
        <dbReference type="ARBA" id="ARBA00000826"/>
    </source>
</evidence>
<dbReference type="Pfam" id="PF00128">
    <property type="entry name" value="Alpha-amylase"/>
    <property type="match status" value="1"/>
</dbReference>
<dbReference type="PIRSF" id="PIRSF000463">
    <property type="entry name" value="GlgB"/>
    <property type="match status" value="1"/>
</dbReference>
<dbReference type="EMBL" id="QLNI01000010">
    <property type="protein sequence ID" value="RAM02865.1"/>
    <property type="molecule type" value="Genomic_DNA"/>
</dbReference>
<dbReference type="Pfam" id="PF02806">
    <property type="entry name" value="Alpha-amylase_C"/>
    <property type="match status" value="1"/>
</dbReference>
<organism evidence="11 12">
    <name type="scientific">Desulfobacter hydrogenophilus</name>
    <dbReference type="NCBI Taxonomy" id="2291"/>
    <lineage>
        <taxon>Bacteria</taxon>
        <taxon>Pseudomonadati</taxon>
        <taxon>Thermodesulfobacteriota</taxon>
        <taxon>Desulfobacteria</taxon>
        <taxon>Desulfobacterales</taxon>
        <taxon>Desulfobacteraceae</taxon>
        <taxon>Desulfobacter</taxon>
    </lineage>
</organism>
<comment type="function">
    <text evidence="2">Catalyzes the formation of the alpha-1,6-glucosidic linkages in glycogen by scission of a 1,4-alpha-linked oligosaccharide from growing alpha-1,4-glucan chains and the subsequent attachment of the oligosaccharide to the alpha-1,6 position.</text>
</comment>
<dbReference type="OrthoDB" id="9800174at2"/>
<dbReference type="InterPro" id="IPR037439">
    <property type="entry name" value="Branching_enzy"/>
</dbReference>
<comment type="catalytic activity">
    <reaction evidence="1">
        <text>Transfers a segment of a (1-&gt;4)-alpha-D-glucan chain to a primary hydroxy group in a similar glucan chain.</text>
        <dbReference type="EC" id="2.4.1.18"/>
    </reaction>
</comment>
<comment type="similarity">
    <text evidence="3">Belongs to the glycosyl hydrolase 13 family. GlgB subfamily.</text>
</comment>
<dbReference type="Proteomes" id="UP000293902">
    <property type="component" value="Chromosome"/>
</dbReference>
<dbReference type="SMART" id="SM00642">
    <property type="entry name" value="Aamy"/>
    <property type="match status" value="1"/>
</dbReference>
<dbReference type="InterPro" id="IPR006048">
    <property type="entry name" value="A-amylase/branching_C"/>
</dbReference>
<name>A0A328FIX3_9BACT</name>
<protein>
    <recommendedName>
        <fullName evidence="4">1,4-alpha-glucan branching enzyme</fullName>
        <ecNumber evidence="4">2.4.1.18</ecNumber>
    </recommendedName>
</protein>
<dbReference type="CDD" id="cd11321">
    <property type="entry name" value="AmyAc_bac_euk_BE"/>
    <property type="match status" value="1"/>
</dbReference>
<evidence type="ECO:0000313" key="13">
    <source>
        <dbReference type="Proteomes" id="UP000293902"/>
    </source>
</evidence>
<feature type="active site" description="Nucleophile" evidence="8">
    <location>
        <position position="335"/>
    </location>
</feature>
<evidence type="ECO:0000256" key="7">
    <source>
        <dbReference type="ARBA" id="ARBA00023277"/>
    </source>
</evidence>
<gene>
    <name evidence="11" type="ORF">DO021_06510</name>
    <name evidence="10" type="ORF">EYB58_15550</name>
</gene>
<evidence type="ECO:0000256" key="4">
    <source>
        <dbReference type="ARBA" id="ARBA00012541"/>
    </source>
</evidence>
<evidence type="ECO:0000313" key="12">
    <source>
        <dbReference type="Proteomes" id="UP000248798"/>
    </source>
</evidence>
<dbReference type="RefSeq" id="WP_111954904.1">
    <property type="nucleotide sequence ID" value="NZ_CP036313.1"/>
</dbReference>
<feature type="domain" description="Glycosyl hydrolase family 13 catalytic" evidence="9">
    <location>
        <begin position="191"/>
        <end position="567"/>
    </location>
</feature>
<dbReference type="InterPro" id="IPR013783">
    <property type="entry name" value="Ig-like_fold"/>
</dbReference>
<sequence>MKKCSKDLFWSNPSWTNDPYLLPFKPIIRARFEQALAKTEQLKNKKSWAKIADYHEIFGLHRDKKGWVFREWAPNATTIFILTPANNWEKSSDWEVKGPDPNGIFKARFPDHFFCHEQLYRLKVVWDGGEGDRIPTAATRVIQDSATYIFNAQVWAPEQPYQWQAENPKLSTDPLLIYEAHAGMALEEGRVGTWRKFADHILPKVIDAGYNTLQMMAVQEHPYYGSFGYHVSSFFAPSSRFGTPDDFKYLVDKAHQADIRVLMDIVHSHSVKNEVEGLSRFDGSMYQFFHDKGRGDHTLWDSRCFDYGKQQVLHFLLSNLRYFLEQFRVDGFRFDGVTSMLFADHGLGRAFTRYQDYFGDDGDEDALNYLYAANDLVHEIHPGAVTIAEDVSGYPGLAAPAEICGTGFDFRFAMGVPDYWIKLLKEVRDEAWHMEALWHELTQHRDEERTISYVECHDQALVGDQTVMMRLMGGKIYNSMEKSNTDITTQRAVALHKMIRLITLSCAHKGYLNFMGNEFGHPEWVDFPSPANGFSYHHARRLWSLKYDKNLYFPDLFAFDKQMIALAKQTQLFTWDRPRLLHLHEDDKILAFERSGLIFVFNFHPEHSFSDYLIHAPAGQYGMRLDTDEPRFGGLGRLNPDQKHFTRPLGDVSENRHALSLYLPSRCALVLGAEATTP</sequence>
<dbReference type="InterPro" id="IPR004193">
    <property type="entry name" value="Glyco_hydro_13_N"/>
</dbReference>
<reference evidence="10 13" key="2">
    <citation type="submission" date="2019-02" db="EMBL/GenBank/DDBJ databases">
        <title>Complete genome sequence of Desulfobacter hydrogenophilus AcRS1.</title>
        <authorList>
            <person name="Marietou A."/>
            <person name="Lund M.B."/>
            <person name="Marshall I.P.G."/>
            <person name="Schreiber L."/>
            <person name="Jorgensen B."/>
        </authorList>
    </citation>
    <scope>NUCLEOTIDE SEQUENCE [LARGE SCALE GENOMIC DNA]</scope>
    <source>
        <strain evidence="10 13">AcRS1</strain>
    </source>
</reference>
<proteinExistence type="inferred from homology"/>
<evidence type="ECO:0000256" key="2">
    <source>
        <dbReference type="ARBA" id="ARBA00002953"/>
    </source>
</evidence>
<dbReference type="SUPFAM" id="SSF51445">
    <property type="entry name" value="(Trans)glycosidases"/>
    <property type="match status" value="1"/>
</dbReference>
<keyword evidence="7" id="KW-0119">Carbohydrate metabolism</keyword>
<evidence type="ECO:0000256" key="5">
    <source>
        <dbReference type="ARBA" id="ARBA00022676"/>
    </source>
</evidence>
<accession>A0A328FIX3</accession>
<evidence type="ECO:0000313" key="11">
    <source>
        <dbReference type="EMBL" id="RAM02865.1"/>
    </source>
</evidence>
<dbReference type="GO" id="GO:0005978">
    <property type="term" value="P:glycogen biosynthetic process"/>
    <property type="evidence" value="ECO:0007669"/>
    <property type="project" value="InterPro"/>
</dbReference>
<dbReference type="PANTHER" id="PTHR43651:SF3">
    <property type="entry name" value="1,4-ALPHA-GLUCAN-BRANCHING ENZYME"/>
    <property type="match status" value="1"/>
</dbReference>
<dbReference type="Gene3D" id="3.20.20.80">
    <property type="entry name" value="Glycosidases"/>
    <property type="match status" value="1"/>
</dbReference>
<dbReference type="InterPro" id="IPR014756">
    <property type="entry name" value="Ig_E-set"/>
</dbReference>
<dbReference type="AlphaFoldDB" id="A0A328FIX3"/>
<dbReference type="Gene3D" id="2.60.40.1180">
    <property type="entry name" value="Golgi alpha-mannosidase II"/>
    <property type="match status" value="1"/>
</dbReference>
<dbReference type="GO" id="GO:0043169">
    <property type="term" value="F:cation binding"/>
    <property type="evidence" value="ECO:0007669"/>
    <property type="project" value="InterPro"/>
</dbReference>
<dbReference type="GO" id="GO:0005737">
    <property type="term" value="C:cytoplasm"/>
    <property type="evidence" value="ECO:0007669"/>
    <property type="project" value="TreeGrafter"/>
</dbReference>
<dbReference type="Gene3D" id="2.60.40.10">
    <property type="entry name" value="Immunoglobulins"/>
    <property type="match status" value="1"/>
</dbReference>
<reference evidence="11 12" key="1">
    <citation type="submission" date="2018-06" db="EMBL/GenBank/DDBJ databases">
        <title>Complete Genome Sequence of Desulfobacter hydrogenophilus (DSM3380).</title>
        <authorList>
            <person name="Marietou A."/>
            <person name="Schreiber L."/>
            <person name="Marshall I."/>
            <person name="Jorgensen B."/>
        </authorList>
    </citation>
    <scope>NUCLEOTIDE SEQUENCE [LARGE SCALE GENOMIC DNA]</scope>
    <source>
        <strain evidence="11 12">DSM 3380</strain>
    </source>
</reference>